<dbReference type="SUPFAM" id="SSF51905">
    <property type="entry name" value="FAD/NAD(P)-binding domain"/>
    <property type="match status" value="1"/>
</dbReference>
<dbReference type="InterPro" id="IPR036188">
    <property type="entry name" value="FAD/NAD-bd_sf"/>
</dbReference>
<accession>A0A7G9S5Z2</accession>
<dbReference type="KEGG" id="ldn:H9L06_02675"/>
<dbReference type="PANTHER" id="PTHR10668">
    <property type="entry name" value="PHYTOENE DEHYDROGENASE"/>
    <property type="match status" value="1"/>
</dbReference>
<dbReference type="Proteomes" id="UP000515934">
    <property type="component" value="Chromosome"/>
</dbReference>
<dbReference type="RefSeq" id="WP_187555734.1">
    <property type="nucleotide sequence ID" value="NZ_CP060716.1"/>
</dbReference>
<sequence length="470" mass="49166">MKCCRSVDAVVVGAGPNGLAAALTLAQRGLEVQLFERAGEVGGACRTETWGDGYRSDWGAAVHPMALASPFFNSIQLAERLKFFMPEISIAHPLENRAALAWRSLDKTSHGLGADGVAWRTLVGGLARNSESVVSSVLDTPLRLPFQPKAAMQLAKSSLLTRCGAGLRTEAGRALLAGIVAHSVGVQPRLGVSAAGVVLASLAHSVGWPIPASGSGAITQLLAQDFLQAGGVIHLNEHITKLSDLPHAKAYLFDTSASDMVSIAGDRVTTRYANAAARVTPGDAVSKVDLVLEQPIPWKDEQVGRAGTVHVCGTQRDVRLAEYEVSKGRHAENPMIVLSQPSAFDASRAPSGKHVVWAYAHVPAGSNLPQTETILRSLERFAPGTQDLVAATRSTTAREIGTRNPAMPGGDFASGALTLRQVVGRPVLSANPWQAGNGIYLCSGAAAPGPGVHGMAGHRAAVSAIKKVFH</sequence>
<dbReference type="PANTHER" id="PTHR10668:SF105">
    <property type="entry name" value="DEHYDROGENASE-RELATED"/>
    <property type="match status" value="1"/>
</dbReference>
<evidence type="ECO:0000313" key="1">
    <source>
        <dbReference type="EMBL" id="QNN63267.1"/>
    </source>
</evidence>
<organism evidence="1 2">
    <name type="scientific">Leucobacter denitrificans</name>
    <dbReference type="NCBI Taxonomy" id="683042"/>
    <lineage>
        <taxon>Bacteria</taxon>
        <taxon>Bacillati</taxon>
        <taxon>Actinomycetota</taxon>
        <taxon>Actinomycetes</taxon>
        <taxon>Micrococcales</taxon>
        <taxon>Microbacteriaceae</taxon>
        <taxon>Leucobacter</taxon>
    </lineage>
</organism>
<dbReference type="Gene3D" id="3.50.50.60">
    <property type="entry name" value="FAD/NAD(P)-binding domain"/>
    <property type="match status" value="1"/>
</dbReference>
<dbReference type="AlphaFoldDB" id="A0A7G9S5Z2"/>
<name>A0A7G9S5Z2_9MICO</name>
<gene>
    <name evidence="1" type="ORF">H9L06_02675</name>
</gene>
<keyword evidence="2" id="KW-1185">Reference proteome</keyword>
<protein>
    <submittedName>
        <fullName evidence="1">NAD(P)/FAD-dependent oxidoreductase</fullName>
    </submittedName>
</protein>
<reference evidence="1 2" key="1">
    <citation type="submission" date="2020-08" db="EMBL/GenBank/DDBJ databases">
        <title>Genome sequence of Leucobacter denitrificans KACC 14055T.</title>
        <authorList>
            <person name="Hyun D.-W."/>
            <person name="Bae J.-W."/>
        </authorList>
    </citation>
    <scope>NUCLEOTIDE SEQUENCE [LARGE SCALE GENOMIC DNA]</scope>
    <source>
        <strain evidence="1 2">KACC 14055</strain>
    </source>
</reference>
<proteinExistence type="predicted"/>
<evidence type="ECO:0000313" key="2">
    <source>
        <dbReference type="Proteomes" id="UP000515934"/>
    </source>
</evidence>
<dbReference type="Pfam" id="PF13450">
    <property type="entry name" value="NAD_binding_8"/>
    <property type="match status" value="1"/>
</dbReference>
<dbReference type="EMBL" id="CP060716">
    <property type="protein sequence ID" value="QNN63267.1"/>
    <property type="molecule type" value="Genomic_DNA"/>
</dbReference>
<dbReference type="PRINTS" id="PR00419">
    <property type="entry name" value="ADXRDTASE"/>
</dbReference>